<keyword evidence="1" id="KW-0812">Transmembrane</keyword>
<accession>A0ABU3PZ69</accession>
<evidence type="ECO:0000256" key="1">
    <source>
        <dbReference type="SAM" id="Phobius"/>
    </source>
</evidence>
<keyword evidence="1" id="KW-0472">Membrane</keyword>
<comment type="caution">
    <text evidence="2">The sequence shown here is derived from an EMBL/GenBank/DDBJ whole genome shotgun (WGS) entry which is preliminary data.</text>
</comment>
<dbReference type="InterPro" id="IPR021424">
    <property type="entry name" value="PorA"/>
</dbReference>
<proteinExistence type="predicted"/>
<dbReference type="RefSeq" id="WP_315734444.1">
    <property type="nucleotide sequence ID" value="NZ_JAVYII010000007.1"/>
</dbReference>
<dbReference type="Pfam" id="PF11271">
    <property type="entry name" value="PorA"/>
    <property type="match status" value="1"/>
</dbReference>
<organism evidence="2 3">
    <name type="scientific">Nocardioides imazamoxiresistens</name>
    <dbReference type="NCBI Taxonomy" id="3231893"/>
    <lineage>
        <taxon>Bacteria</taxon>
        <taxon>Bacillati</taxon>
        <taxon>Actinomycetota</taxon>
        <taxon>Actinomycetes</taxon>
        <taxon>Propionibacteriales</taxon>
        <taxon>Nocardioidaceae</taxon>
        <taxon>Nocardioides</taxon>
    </lineage>
</organism>
<keyword evidence="1" id="KW-1133">Transmembrane helix</keyword>
<name>A0ABU3PZ69_9ACTN</name>
<protein>
    <submittedName>
        <fullName evidence="2">DUF3068 domain-containing protein</fullName>
    </submittedName>
</protein>
<gene>
    <name evidence="2" type="ORF">RDV89_15860</name>
</gene>
<dbReference type="EMBL" id="JAVYII010000007">
    <property type="protein sequence ID" value="MDT9594560.1"/>
    <property type="molecule type" value="Genomic_DNA"/>
</dbReference>
<keyword evidence="3" id="KW-1185">Reference proteome</keyword>
<dbReference type="Proteomes" id="UP001268542">
    <property type="component" value="Unassembled WGS sequence"/>
</dbReference>
<reference evidence="2 3" key="1">
    <citation type="submission" date="2023-08" db="EMBL/GenBank/DDBJ databases">
        <title>Nocardioides seae sp. nov., a bacterium isolated from a soil.</title>
        <authorList>
            <person name="Wang X."/>
        </authorList>
    </citation>
    <scope>NUCLEOTIDE SEQUENCE [LARGE SCALE GENOMIC DNA]</scope>
    <source>
        <strain evidence="2 3">YZH12</strain>
    </source>
</reference>
<evidence type="ECO:0000313" key="2">
    <source>
        <dbReference type="EMBL" id="MDT9594560.1"/>
    </source>
</evidence>
<evidence type="ECO:0000313" key="3">
    <source>
        <dbReference type="Proteomes" id="UP001268542"/>
    </source>
</evidence>
<feature type="transmembrane region" description="Helical" evidence="1">
    <location>
        <begin position="261"/>
        <end position="287"/>
    </location>
</feature>
<sequence>MKKFGSWALLGVGAFLVVTALVARLWGLPAAERTPLDTDTETLLSGEASGVVVQVGDGEPQPVVAKNVTRADSEASDDDVVVFAATTCLTVDEDLEGTDYCVGGDDLRTVTISADVFATDRRDGEAVENGDYVGGDYGQKEGLVNKWPFGAEKKDYEIWDDVLDRAVTATYEGVERIDGLETYKYVYSVDGEETEIADGTDGTYSQTKEYWVDPGTGSIINQTQEEERLTEDGATALSLSLAYTDETVQNNVDTAKDNNRLLTIIGGWIPLGGGILGVLALGGAALLMTREGKRGDRVA</sequence>